<comment type="caution">
    <text evidence="2">The sequence shown here is derived from an EMBL/GenBank/DDBJ whole genome shotgun (WGS) entry which is preliminary data.</text>
</comment>
<organism evidence="2 3">
    <name type="scientific">Edhazardia aedis (strain USNM 41457)</name>
    <name type="common">Microsporidian parasite</name>
    <dbReference type="NCBI Taxonomy" id="1003232"/>
    <lineage>
        <taxon>Eukaryota</taxon>
        <taxon>Fungi</taxon>
        <taxon>Fungi incertae sedis</taxon>
        <taxon>Microsporidia</taxon>
        <taxon>Edhazardia</taxon>
    </lineage>
</organism>
<evidence type="ECO:0000256" key="1">
    <source>
        <dbReference type="SAM" id="Phobius"/>
    </source>
</evidence>
<keyword evidence="1" id="KW-0812">Transmembrane</keyword>
<sequence>MTKILFYMNTKILGSLLALIFMILLLWSSVCYFNTKLDKSMDKKAFIGGVAEYNNMFNHSGNNDTSKAKKKIDQNSFKIENGDDKYKVNINDGVDNADFNIKKPSTKGSDTINNNSSKKITVRRDSGNYRDFAGYDLMLGSNTGIASTNVILPTVINDKYIPIDGETTQMNKQSENINRKQTVDFISDSKYSIKSVINYVDIDRSDIEELIPKFANGNNIKYNSAINEVELEIREIKQKINFAILFIDWTEQTKNLPEIDEKFIKLCILELANVFSRIHSDCVNKEDRFIYQYFFRNNNATCDIKNIVNKINPNSLLYYCNSIAKPAIYYTLDKKCDEYMEITDKKSSKCTHNGFDDGFVLIPVKTFRISGFELKYNSRNNESVALLISRYASKESIERLNLNLVYQFMMAAIPLIS</sequence>
<keyword evidence="3" id="KW-1185">Reference proteome</keyword>
<evidence type="ECO:0000313" key="3">
    <source>
        <dbReference type="Proteomes" id="UP000003163"/>
    </source>
</evidence>
<keyword evidence="1" id="KW-1133">Transmembrane helix</keyword>
<dbReference type="Proteomes" id="UP000003163">
    <property type="component" value="Unassembled WGS sequence"/>
</dbReference>
<keyword evidence="1" id="KW-0472">Membrane</keyword>
<dbReference type="EMBL" id="AFBI03000004">
    <property type="protein sequence ID" value="EJW01821.1"/>
    <property type="molecule type" value="Genomic_DNA"/>
</dbReference>
<reference evidence="3" key="2">
    <citation type="submission" date="2015-07" db="EMBL/GenBank/DDBJ databases">
        <title>Contrasting host-pathogen interactions and genome evolution in two generalist and specialist microsporidian pathogens of mosquitoes.</title>
        <authorList>
            <consortium name="The Broad Institute Genomics Platform"/>
            <consortium name="The Broad Institute Genome Sequencing Center for Infectious Disease"/>
            <person name="Cuomo C.A."/>
            <person name="Sanscrainte N.D."/>
            <person name="Goldberg J.M."/>
            <person name="Heiman D."/>
            <person name="Young S."/>
            <person name="Zeng Q."/>
            <person name="Becnel J.J."/>
            <person name="Birren B.W."/>
        </authorList>
    </citation>
    <scope>NUCLEOTIDE SEQUENCE [LARGE SCALE GENOMIC DNA]</scope>
    <source>
        <strain evidence="3">USNM 41457</strain>
    </source>
</reference>
<dbReference type="VEuPathDB" id="MicrosporidiaDB:EDEG_00345"/>
<gene>
    <name evidence="2" type="ORF">EDEG_00345</name>
</gene>
<dbReference type="InParanoid" id="J9D1T9"/>
<dbReference type="AlphaFoldDB" id="J9D1T9"/>
<proteinExistence type="predicted"/>
<accession>J9D1T9</accession>
<protein>
    <submittedName>
        <fullName evidence="2">Uncharacterized protein</fullName>
    </submittedName>
</protein>
<name>J9D1T9_EDHAE</name>
<evidence type="ECO:0000313" key="2">
    <source>
        <dbReference type="EMBL" id="EJW01821.1"/>
    </source>
</evidence>
<dbReference type="HOGENOM" id="CLU_658935_0_0_1"/>
<reference evidence="2 3" key="1">
    <citation type="submission" date="2011-08" db="EMBL/GenBank/DDBJ databases">
        <authorList>
            <person name="Liu Z.J."/>
            <person name="Shi F.L."/>
            <person name="Lu J.Q."/>
            <person name="Li M."/>
            <person name="Wang Z.L."/>
        </authorList>
    </citation>
    <scope>NUCLEOTIDE SEQUENCE [LARGE SCALE GENOMIC DNA]</scope>
    <source>
        <strain evidence="2 3">USNM 41457</strain>
    </source>
</reference>
<feature type="transmembrane region" description="Helical" evidence="1">
    <location>
        <begin position="12"/>
        <end position="33"/>
    </location>
</feature>